<dbReference type="KEGG" id="rsin:B6N60_00655"/>
<accession>A0A975T5R7</accession>
<organism evidence="1 2">
    <name type="scientific">Richelia sinica FACHB-800</name>
    <dbReference type="NCBI Taxonomy" id="1357546"/>
    <lineage>
        <taxon>Bacteria</taxon>
        <taxon>Bacillati</taxon>
        <taxon>Cyanobacteriota</taxon>
        <taxon>Cyanophyceae</taxon>
        <taxon>Nostocales</taxon>
        <taxon>Nostocaceae</taxon>
        <taxon>Richelia</taxon>
    </lineage>
</organism>
<dbReference type="AlphaFoldDB" id="A0A975T5R7"/>
<evidence type="ECO:0000313" key="2">
    <source>
        <dbReference type="Proteomes" id="UP000683511"/>
    </source>
</evidence>
<sequence length="35" mass="3976">MILVLQNLPGKIFILQGIRVKNKSSNFTQEKSDNT</sequence>
<evidence type="ECO:0000313" key="1">
    <source>
        <dbReference type="EMBL" id="QXE21977.1"/>
    </source>
</evidence>
<gene>
    <name evidence="1" type="ORF">B6N60_00655</name>
</gene>
<dbReference type="Proteomes" id="UP000683511">
    <property type="component" value="Chromosome"/>
</dbReference>
<keyword evidence="2" id="KW-1185">Reference proteome</keyword>
<name>A0A975T5R7_9NOST</name>
<proteinExistence type="predicted"/>
<reference evidence="1" key="1">
    <citation type="submission" date="2017-04" db="EMBL/GenBank/DDBJ databases">
        <title>Genome deletions in a multicellular cyanobacterial endosymbiont for morphological adaptation in marine diatoms.</title>
        <authorList>
            <person name="Wang Y."/>
            <person name="Gao H."/>
            <person name="Li R."/>
            <person name="Xu X."/>
        </authorList>
    </citation>
    <scope>NUCLEOTIDE SEQUENCE</scope>
    <source>
        <strain evidence="1">FACHB 800</strain>
    </source>
</reference>
<protein>
    <submittedName>
        <fullName evidence="1">Uncharacterized protein</fullName>
    </submittedName>
</protein>
<dbReference type="EMBL" id="CP021056">
    <property type="protein sequence ID" value="QXE21977.1"/>
    <property type="molecule type" value="Genomic_DNA"/>
</dbReference>